<feature type="compositionally biased region" description="Basic residues" evidence="1">
    <location>
        <begin position="89"/>
        <end position="100"/>
    </location>
</feature>
<feature type="compositionally biased region" description="Basic residues" evidence="1">
    <location>
        <begin position="248"/>
        <end position="259"/>
    </location>
</feature>
<name>A0A6J4S1C5_9SPHN</name>
<dbReference type="GO" id="GO:0032259">
    <property type="term" value="P:methylation"/>
    <property type="evidence" value="ECO:0007669"/>
    <property type="project" value="UniProtKB-KW"/>
</dbReference>
<evidence type="ECO:0000313" key="2">
    <source>
        <dbReference type="EMBL" id="CAA9482405.1"/>
    </source>
</evidence>
<sequence>GAGHRRRRSRRPAPRRLPRCARARPARAARPVRGGGQGGRRKARRLHDARTRLPADRRPPLAVARGAARRAARRHPRLRRRAGRDGRGRGLRRPPRHPRHRPADGGTGGGRAARRAAGARGRARSLRHRQPRQHGWPVPQRRRVWRSGRAPRRRLLRPVVPQEHPRLRRRGAARPLGAAAARRGPTEDAPRGRLRPARAQPGGRSGARGLPPGPAQCRAARGRGTGAPARTVVAGSDRPDRDGGRLRLAQRRHRRRHRPAPLEDRPARL</sequence>
<accession>A0A6J4S1C5</accession>
<dbReference type="EMBL" id="CADCVW010000012">
    <property type="protein sequence ID" value="CAA9482405.1"/>
    <property type="molecule type" value="Genomic_DNA"/>
</dbReference>
<keyword evidence="2" id="KW-0808">Transferase</keyword>
<feature type="compositionally biased region" description="Basic residues" evidence="1">
    <location>
        <begin position="140"/>
        <end position="156"/>
    </location>
</feature>
<evidence type="ECO:0000256" key="1">
    <source>
        <dbReference type="SAM" id="MobiDB-lite"/>
    </source>
</evidence>
<feature type="non-terminal residue" evidence="2">
    <location>
        <position position="1"/>
    </location>
</feature>
<keyword evidence="2" id="KW-0489">Methyltransferase</keyword>
<organism evidence="2">
    <name type="scientific">uncultured Sphingomonadaceae bacterium</name>
    <dbReference type="NCBI Taxonomy" id="169976"/>
    <lineage>
        <taxon>Bacteria</taxon>
        <taxon>Pseudomonadati</taxon>
        <taxon>Pseudomonadota</taxon>
        <taxon>Alphaproteobacteria</taxon>
        <taxon>Sphingomonadales</taxon>
        <taxon>Sphingomonadaceae</taxon>
        <taxon>environmental samples</taxon>
    </lineage>
</organism>
<feature type="compositionally biased region" description="Basic and acidic residues" evidence="1">
    <location>
        <begin position="260"/>
        <end position="269"/>
    </location>
</feature>
<feature type="compositionally biased region" description="Basic residues" evidence="1">
    <location>
        <begin position="67"/>
        <end position="82"/>
    </location>
</feature>
<protein>
    <submittedName>
        <fullName evidence="2">SpoU rRNA methylase family protein</fullName>
    </submittedName>
</protein>
<dbReference type="GO" id="GO:0008168">
    <property type="term" value="F:methyltransferase activity"/>
    <property type="evidence" value="ECO:0007669"/>
    <property type="project" value="UniProtKB-KW"/>
</dbReference>
<feature type="compositionally biased region" description="Low complexity" evidence="1">
    <location>
        <begin position="173"/>
        <end position="183"/>
    </location>
</feature>
<feature type="region of interest" description="Disordered" evidence="1">
    <location>
        <begin position="1"/>
        <end position="269"/>
    </location>
</feature>
<dbReference type="AlphaFoldDB" id="A0A6J4S1C5"/>
<reference evidence="2" key="1">
    <citation type="submission" date="2020-02" db="EMBL/GenBank/DDBJ databases">
        <authorList>
            <person name="Meier V. D."/>
        </authorList>
    </citation>
    <scope>NUCLEOTIDE SEQUENCE</scope>
    <source>
        <strain evidence="2">AVDCRST_MAG39</strain>
    </source>
</reference>
<feature type="non-terminal residue" evidence="2">
    <location>
        <position position="269"/>
    </location>
</feature>
<feature type="compositionally biased region" description="Basic and acidic residues" evidence="1">
    <location>
        <begin position="46"/>
        <end position="59"/>
    </location>
</feature>
<feature type="compositionally biased region" description="Basic residues" evidence="1">
    <location>
        <begin position="1"/>
        <end position="27"/>
    </location>
</feature>
<proteinExistence type="predicted"/>
<feature type="compositionally biased region" description="Basic residues" evidence="1">
    <location>
        <begin position="121"/>
        <end position="132"/>
    </location>
</feature>
<gene>
    <name evidence="2" type="ORF">AVDCRST_MAG39-349</name>
</gene>